<reference evidence="1 2" key="1">
    <citation type="journal article" date="2014" name="Curr. Biol.">
        <title>The genome of the clonal raider ant Cerapachys biroi.</title>
        <authorList>
            <person name="Oxley P.R."/>
            <person name="Ji L."/>
            <person name="Fetter-Pruneda I."/>
            <person name="McKenzie S.K."/>
            <person name="Li C."/>
            <person name="Hu H."/>
            <person name="Zhang G."/>
            <person name="Kronauer D.J."/>
        </authorList>
    </citation>
    <scope>NUCLEOTIDE SEQUENCE [LARGE SCALE GENOMIC DNA]</scope>
</reference>
<evidence type="ECO:0000313" key="1">
    <source>
        <dbReference type="EMBL" id="EZA51512.1"/>
    </source>
</evidence>
<protein>
    <submittedName>
        <fullName evidence="1">Uncharacterized protein</fullName>
    </submittedName>
</protein>
<sequence>MRGYEGLMFMKWKSKAEVVQKEKGLSNVISLNSLEESGSQAGSATISYRGYG</sequence>
<dbReference type="EMBL" id="KK107386">
    <property type="protein sequence ID" value="EZA51512.1"/>
    <property type="molecule type" value="Genomic_DNA"/>
</dbReference>
<proteinExistence type="predicted"/>
<organism evidence="1 2">
    <name type="scientific">Ooceraea biroi</name>
    <name type="common">Clonal raider ant</name>
    <name type="synonym">Cerapachys biroi</name>
    <dbReference type="NCBI Taxonomy" id="2015173"/>
    <lineage>
        <taxon>Eukaryota</taxon>
        <taxon>Metazoa</taxon>
        <taxon>Ecdysozoa</taxon>
        <taxon>Arthropoda</taxon>
        <taxon>Hexapoda</taxon>
        <taxon>Insecta</taxon>
        <taxon>Pterygota</taxon>
        <taxon>Neoptera</taxon>
        <taxon>Endopterygota</taxon>
        <taxon>Hymenoptera</taxon>
        <taxon>Apocrita</taxon>
        <taxon>Aculeata</taxon>
        <taxon>Formicoidea</taxon>
        <taxon>Formicidae</taxon>
        <taxon>Dorylinae</taxon>
        <taxon>Ooceraea</taxon>
    </lineage>
</organism>
<accession>A0A026W612</accession>
<keyword evidence="2" id="KW-1185">Reference proteome</keyword>
<dbReference type="AlphaFoldDB" id="A0A026W612"/>
<dbReference type="Proteomes" id="UP000053097">
    <property type="component" value="Unassembled WGS sequence"/>
</dbReference>
<gene>
    <name evidence="1" type="ORF">X777_09797</name>
</gene>
<name>A0A026W612_OOCBI</name>
<evidence type="ECO:0000313" key="2">
    <source>
        <dbReference type="Proteomes" id="UP000053097"/>
    </source>
</evidence>